<keyword evidence="12" id="KW-1185">Reference proteome</keyword>
<feature type="transmembrane region" description="Helical" evidence="7">
    <location>
        <begin position="20"/>
        <end position="47"/>
    </location>
</feature>
<feature type="transmembrane region" description="Helical" evidence="7">
    <location>
        <begin position="59"/>
        <end position="80"/>
    </location>
</feature>
<dbReference type="InterPro" id="IPR010920">
    <property type="entry name" value="LSM_dom_sf"/>
</dbReference>
<evidence type="ECO:0000256" key="1">
    <source>
        <dbReference type="ARBA" id="ARBA00004651"/>
    </source>
</evidence>
<feature type="transmembrane region" description="Helical" evidence="7">
    <location>
        <begin position="119"/>
        <end position="144"/>
    </location>
</feature>
<feature type="domain" description="Mechanosensitive ion channel transmembrane helices 2/3" evidence="10">
    <location>
        <begin position="165"/>
        <end position="206"/>
    </location>
</feature>
<accession>A0A5M6CMP3</accession>
<comment type="subcellular location">
    <subcellularLocation>
        <location evidence="1">Cell membrane</location>
        <topology evidence="1">Multi-pass membrane protein</topology>
    </subcellularLocation>
</comment>
<sequence>MNLSFLQQEYFGNSLKAYLLFVVILLLALILKRYISSILAKLFFTVFKKFSANFYGQQFKTLVLQPIQGIIVSIAFYIAFYQLGSSLENIILIHRMKPDDSGHPVTSMMVTAMDVVDHLFFLFLLFYFILLLSRLLDFVFLVLINKSIEKGDRERQQIQPLIRDVIKVVIWSFGILSVLGVVFHVNVGALIAGLGVGGIAIAFAAKETLENLLASFMVLLDKPFTIGDWVKMGGVEGHVEKIGFRSTRIRTFDKSLIAIPNRKMIDDNLENLSERGMRRVVMTVGAIYGLSRKVLEQLMDEIKTDVAKVEGTTGNTVVHLDSFGDSSVNIQIVYFVKVDAGIDFGNVKQQVLFSIYESMYRHAAGFAYPTQMQLNGRDRNEVLTPEPSNGPSA</sequence>
<gene>
    <name evidence="11" type="ORF">F0919_01115</name>
</gene>
<name>A0A5M6CMP3_9BACT</name>
<protein>
    <submittedName>
        <fullName evidence="11">Mechanosensitive ion channel family protein</fullName>
    </submittedName>
</protein>
<dbReference type="AlphaFoldDB" id="A0A5M6CMP3"/>
<evidence type="ECO:0000256" key="4">
    <source>
        <dbReference type="ARBA" id="ARBA00022692"/>
    </source>
</evidence>
<keyword evidence="6 7" id="KW-0472">Membrane</keyword>
<reference evidence="11 12" key="1">
    <citation type="submission" date="2019-09" db="EMBL/GenBank/DDBJ databases">
        <title>Genome sequence and assembly of Taibaiella sp.</title>
        <authorList>
            <person name="Chhetri G."/>
        </authorList>
    </citation>
    <scope>NUCLEOTIDE SEQUENCE [LARGE SCALE GENOMIC DNA]</scope>
    <source>
        <strain evidence="11 12">KVB11</strain>
    </source>
</reference>
<dbReference type="Proteomes" id="UP000323632">
    <property type="component" value="Unassembled WGS sequence"/>
</dbReference>
<dbReference type="SUPFAM" id="SSF82689">
    <property type="entry name" value="Mechanosensitive channel protein MscS (YggB), C-terminal domain"/>
    <property type="match status" value="1"/>
</dbReference>
<comment type="caution">
    <text evidence="11">The sequence shown here is derived from an EMBL/GenBank/DDBJ whole genome shotgun (WGS) entry which is preliminary data.</text>
</comment>
<dbReference type="InterPro" id="IPR049278">
    <property type="entry name" value="MS_channel_C"/>
</dbReference>
<dbReference type="SUPFAM" id="SSF50182">
    <property type="entry name" value="Sm-like ribonucleoproteins"/>
    <property type="match status" value="1"/>
</dbReference>
<dbReference type="Pfam" id="PF00924">
    <property type="entry name" value="MS_channel_2nd"/>
    <property type="match status" value="1"/>
</dbReference>
<evidence type="ECO:0000256" key="5">
    <source>
        <dbReference type="ARBA" id="ARBA00022989"/>
    </source>
</evidence>
<organism evidence="11 12">
    <name type="scientific">Taibaiella lutea</name>
    <dbReference type="NCBI Taxonomy" id="2608001"/>
    <lineage>
        <taxon>Bacteria</taxon>
        <taxon>Pseudomonadati</taxon>
        <taxon>Bacteroidota</taxon>
        <taxon>Chitinophagia</taxon>
        <taxon>Chitinophagales</taxon>
        <taxon>Chitinophagaceae</taxon>
        <taxon>Taibaiella</taxon>
    </lineage>
</organism>
<dbReference type="PANTHER" id="PTHR30221">
    <property type="entry name" value="SMALL-CONDUCTANCE MECHANOSENSITIVE CHANNEL"/>
    <property type="match status" value="1"/>
</dbReference>
<dbReference type="EMBL" id="VWSH01000001">
    <property type="protein sequence ID" value="KAA5536297.1"/>
    <property type="molecule type" value="Genomic_DNA"/>
</dbReference>
<evidence type="ECO:0000313" key="11">
    <source>
        <dbReference type="EMBL" id="KAA5536297.1"/>
    </source>
</evidence>
<dbReference type="PANTHER" id="PTHR30221:SF1">
    <property type="entry name" value="SMALL-CONDUCTANCE MECHANOSENSITIVE CHANNEL"/>
    <property type="match status" value="1"/>
</dbReference>
<dbReference type="Gene3D" id="3.30.70.100">
    <property type="match status" value="1"/>
</dbReference>
<feature type="transmembrane region" description="Helical" evidence="7">
    <location>
        <begin position="165"/>
        <end position="183"/>
    </location>
</feature>
<dbReference type="RefSeq" id="WP_150030870.1">
    <property type="nucleotide sequence ID" value="NZ_VWSH01000001.1"/>
</dbReference>
<evidence type="ECO:0000259" key="9">
    <source>
        <dbReference type="Pfam" id="PF21082"/>
    </source>
</evidence>
<keyword evidence="5 7" id="KW-1133">Transmembrane helix</keyword>
<comment type="similarity">
    <text evidence="2">Belongs to the MscS (TC 1.A.23) family.</text>
</comment>
<evidence type="ECO:0000313" key="12">
    <source>
        <dbReference type="Proteomes" id="UP000323632"/>
    </source>
</evidence>
<feature type="domain" description="Mechanosensitive ion channel MscS" evidence="8">
    <location>
        <begin position="208"/>
        <end position="273"/>
    </location>
</feature>
<evidence type="ECO:0000256" key="7">
    <source>
        <dbReference type="SAM" id="Phobius"/>
    </source>
</evidence>
<dbReference type="InterPro" id="IPR049142">
    <property type="entry name" value="MS_channel_1st"/>
</dbReference>
<dbReference type="InterPro" id="IPR045275">
    <property type="entry name" value="MscS_archaea/bacteria_type"/>
</dbReference>
<dbReference type="GO" id="GO:0005886">
    <property type="term" value="C:plasma membrane"/>
    <property type="evidence" value="ECO:0007669"/>
    <property type="project" value="UniProtKB-SubCell"/>
</dbReference>
<dbReference type="InterPro" id="IPR011066">
    <property type="entry name" value="MscS_channel_C_sf"/>
</dbReference>
<evidence type="ECO:0000259" key="8">
    <source>
        <dbReference type="Pfam" id="PF00924"/>
    </source>
</evidence>
<dbReference type="InterPro" id="IPR023408">
    <property type="entry name" value="MscS_beta-dom_sf"/>
</dbReference>
<evidence type="ECO:0000259" key="10">
    <source>
        <dbReference type="Pfam" id="PF21088"/>
    </source>
</evidence>
<keyword evidence="4 7" id="KW-0812">Transmembrane</keyword>
<dbReference type="Gene3D" id="1.10.287.1260">
    <property type="match status" value="1"/>
</dbReference>
<dbReference type="Pfam" id="PF21082">
    <property type="entry name" value="MS_channel_3rd"/>
    <property type="match status" value="1"/>
</dbReference>
<dbReference type="InterPro" id="IPR011014">
    <property type="entry name" value="MscS_channel_TM-2"/>
</dbReference>
<evidence type="ECO:0000256" key="3">
    <source>
        <dbReference type="ARBA" id="ARBA00022475"/>
    </source>
</evidence>
<dbReference type="GO" id="GO:0008381">
    <property type="term" value="F:mechanosensitive monoatomic ion channel activity"/>
    <property type="evidence" value="ECO:0007669"/>
    <property type="project" value="InterPro"/>
</dbReference>
<proteinExistence type="inferred from homology"/>
<dbReference type="SUPFAM" id="SSF82861">
    <property type="entry name" value="Mechanosensitive channel protein MscS (YggB), transmembrane region"/>
    <property type="match status" value="1"/>
</dbReference>
<dbReference type="Pfam" id="PF21088">
    <property type="entry name" value="MS_channel_1st"/>
    <property type="match status" value="1"/>
</dbReference>
<evidence type="ECO:0000256" key="6">
    <source>
        <dbReference type="ARBA" id="ARBA00023136"/>
    </source>
</evidence>
<keyword evidence="3" id="KW-1003">Cell membrane</keyword>
<feature type="domain" description="Mechanosensitive ion channel MscS C-terminal" evidence="9">
    <location>
        <begin position="280"/>
        <end position="355"/>
    </location>
</feature>
<dbReference type="InterPro" id="IPR006685">
    <property type="entry name" value="MscS_channel_2nd"/>
</dbReference>
<dbReference type="Gene3D" id="2.30.30.60">
    <property type="match status" value="1"/>
</dbReference>
<evidence type="ECO:0000256" key="2">
    <source>
        <dbReference type="ARBA" id="ARBA00008017"/>
    </source>
</evidence>